<dbReference type="InterPro" id="IPR046357">
    <property type="entry name" value="PPIase_dom_sf"/>
</dbReference>
<evidence type="ECO:0000256" key="5">
    <source>
        <dbReference type="ARBA" id="ARBA00023110"/>
    </source>
</evidence>
<dbReference type="InterPro" id="IPR050245">
    <property type="entry name" value="PrsA_foldase"/>
</dbReference>
<comment type="similarity">
    <text evidence="2">Belongs to the PpiC/parvulin rotamase family.</text>
</comment>
<dbReference type="Pfam" id="PF00639">
    <property type="entry name" value="Rotamase"/>
    <property type="match status" value="1"/>
</dbReference>
<accession>A0ABU6K7N7</accession>
<dbReference type="InterPro" id="IPR027304">
    <property type="entry name" value="Trigger_fact/SurA_dom_sf"/>
</dbReference>
<dbReference type="SUPFAM" id="SSF54534">
    <property type="entry name" value="FKBP-like"/>
    <property type="match status" value="1"/>
</dbReference>
<dbReference type="RefSeq" id="WP_327600695.1">
    <property type="nucleotide sequence ID" value="NZ_JAYXHS010000004.1"/>
</dbReference>
<evidence type="ECO:0000313" key="11">
    <source>
        <dbReference type="Proteomes" id="UP001331561"/>
    </source>
</evidence>
<sequence length="295" mass="31972">MKSRLTSYVRGTLWAVIASSALAVHAAPEALATVNGKAISSVILDVLVADQGMQGKPQEAEFRNYAKGQLIQREVMAQQAQALKLDKAPAYQAQLREMQLGVQKQFEKAPKEQLDARIAFNTQGLLAQAFVDNFEKKNVPTDAAMRAAYKRITQGKGGTEYKVRHIQLDSEAEAKAVIGKLVAGARFDSLVGESKDLGSKGEGGDLGWVKVSAKGDEKGEAFPAAFSDAVRKLAAGGFTREPVKTDAGYHVILVEAVRELPVGSYESYQAEISDRMKQEALSKEIQSLMQKARIS</sequence>
<proteinExistence type="inferred from homology"/>
<dbReference type="Gene3D" id="3.10.50.40">
    <property type="match status" value="1"/>
</dbReference>
<dbReference type="GO" id="GO:0003755">
    <property type="term" value="F:peptidyl-prolyl cis-trans isomerase activity"/>
    <property type="evidence" value="ECO:0007669"/>
    <property type="project" value="UniProtKB-EC"/>
</dbReference>
<dbReference type="PANTHER" id="PTHR47245">
    <property type="entry name" value="PEPTIDYLPROLYL ISOMERASE"/>
    <property type="match status" value="1"/>
</dbReference>
<feature type="domain" description="PpiC" evidence="9">
    <location>
        <begin position="158"/>
        <end position="256"/>
    </location>
</feature>
<evidence type="ECO:0000256" key="6">
    <source>
        <dbReference type="ARBA" id="ARBA00023235"/>
    </source>
</evidence>
<evidence type="ECO:0000256" key="2">
    <source>
        <dbReference type="ARBA" id="ARBA00007656"/>
    </source>
</evidence>
<comment type="caution">
    <text evidence="10">The sequence shown here is derived from an EMBL/GenBank/DDBJ whole genome shotgun (WGS) entry which is preliminary data.</text>
</comment>
<evidence type="ECO:0000256" key="8">
    <source>
        <dbReference type="SAM" id="SignalP"/>
    </source>
</evidence>
<evidence type="ECO:0000256" key="1">
    <source>
        <dbReference type="ARBA" id="ARBA00000971"/>
    </source>
</evidence>
<dbReference type="Gene3D" id="1.10.8.1040">
    <property type="match status" value="1"/>
</dbReference>
<gene>
    <name evidence="10" type="ORF">VVD49_18455</name>
</gene>
<evidence type="ECO:0000256" key="3">
    <source>
        <dbReference type="ARBA" id="ARBA00013194"/>
    </source>
</evidence>
<organism evidence="10 11">
    <name type="scientific">Uliginosibacterium silvisoli</name>
    <dbReference type="NCBI Taxonomy" id="3114758"/>
    <lineage>
        <taxon>Bacteria</taxon>
        <taxon>Pseudomonadati</taxon>
        <taxon>Pseudomonadota</taxon>
        <taxon>Betaproteobacteria</taxon>
        <taxon>Rhodocyclales</taxon>
        <taxon>Zoogloeaceae</taxon>
        <taxon>Uliginosibacterium</taxon>
    </lineage>
</organism>
<keyword evidence="6 7" id="KW-0413">Isomerase</keyword>
<dbReference type="Proteomes" id="UP001331561">
    <property type="component" value="Unassembled WGS sequence"/>
</dbReference>
<name>A0ABU6K7N7_9RHOO</name>
<evidence type="ECO:0000256" key="7">
    <source>
        <dbReference type="PROSITE-ProRule" id="PRU00278"/>
    </source>
</evidence>
<keyword evidence="4 8" id="KW-0732">Signal</keyword>
<evidence type="ECO:0000256" key="4">
    <source>
        <dbReference type="ARBA" id="ARBA00022729"/>
    </source>
</evidence>
<dbReference type="PROSITE" id="PS50198">
    <property type="entry name" value="PPIC_PPIASE_2"/>
    <property type="match status" value="1"/>
</dbReference>
<dbReference type="PANTHER" id="PTHR47245:SF1">
    <property type="entry name" value="FOLDASE PROTEIN PRSA"/>
    <property type="match status" value="1"/>
</dbReference>
<protein>
    <recommendedName>
        <fullName evidence="3">peptidylprolyl isomerase</fullName>
        <ecNumber evidence="3">5.2.1.8</ecNumber>
    </recommendedName>
</protein>
<feature type="signal peptide" evidence="8">
    <location>
        <begin position="1"/>
        <end position="26"/>
    </location>
</feature>
<feature type="chain" id="PRO_5045412303" description="peptidylprolyl isomerase" evidence="8">
    <location>
        <begin position="27"/>
        <end position="295"/>
    </location>
</feature>
<dbReference type="EC" id="5.2.1.8" evidence="3"/>
<comment type="catalytic activity">
    <reaction evidence="1">
        <text>[protein]-peptidylproline (omega=180) = [protein]-peptidylproline (omega=0)</text>
        <dbReference type="Rhea" id="RHEA:16237"/>
        <dbReference type="Rhea" id="RHEA-COMP:10747"/>
        <dbReference type="Rhea" id="RHEA-COMP:10748"/>
        <dbReference type="ChEBI" id="CHEBI:83833"/>
        <dbReference type="ChEBI" id="CHEBI:83834"/>
        <dbReference type="EC" id="5.2.1.8"/>
    </reaction>
</comment>
<dbReference type="EMBL" id="JAYXHS010000004">
    <property type="protein sequence ID" value="MEC5387721.1"/>
    <property type="molecule type" value="Genomic_DNA"/>
</dbReference>
<evidence type="ECO:0000313" key="10">
    <source>
        <dbReference type="EMBL" id="MEC5387721.1"/>
    </source>
</evidence>
<reference evidence="10 11" key="1">
    <citation type="submission" date="2024-01" db="EMBL/GenBank/DDBJ databases">
        <title>Uliginosibacterium soil sp. nov.</title>
        <authorList>
            <person name="Lv Y."/>
        </authorList>
    </citation>
    <scope>NUCLEOTIDE SEQUENCE [LARGE SCALE GENOMIC DNA]</scope>
    <source>
        <strain evidence="10 11">H3</strain>
    </source>
</reference>
<dbReference type="SUPFAM" id="SSF109998">
    <property type="entry name" value="Triger factor/SurA peptide-binding domain-like"/>
    <property type="match status" value="1"/>
</dbReference>
<evidence type="ECO:0000259" key="9">
    <source>
        <dbReference type="PROSITE" id="PS50198"/>
    </source>
</evidence>
<keyword evidence="5 7" id="KW-0697">Rotamase</keyword>
<keyword evidence="11" id="KW-1185">Reference proteome</keyword>
<dbReference type="InterPro" id="IPR000297">
    <property type="entry name" value="PPIase_PpiC"/>
</dbReference>